<reference evidence="2" key="1">
    <citation type="submission" date="2018-04" db="EMBL/GenBank/DDBJ databases">
        <title>Complete genome sequence of Sulfodiicoccus acidiphilus strain HS-1.</title>
        <authorList>
            <person name="Sakai H.D."/>
            <person name="Kurosawa N."/>
        </authorList>
    </citation>
    <scope>NUCLEOTIDE SEQUENCE [LARGE SCALE GENOMIC DNA]</scope>
    <source>
        <strain evidence="2">HS-1</strain>
    </source>
</reference>
<dbReference type="AlphaFoldDB" id="A0A348B4F8"/>
<accession>A0A348B4F8</accession>
<evidence type="ECO:0000313" key="2">
    <source>
        <dbReference type="Proteomes" id="UP000276741"/>
    </source>
</evidence>
<keyword evidence="2" id="KW-1185">Reference proteome</keyword>
<organism evidence="1 2">
    <name type="scientific">Sulfodiicoccus acidiphilus</name>
    <dbReference type="NCBI Taxonomy" id="1670455"/>
    <lineage>
        <taxon>Archaea</taxon>
        <taxon>Thermoproteota</taxon>
        <taxon>Thermoprotei</taxon>
        <taxon>Sulfolobales</taxon>
        <taxon>Sulfolobaceae</taxon>
        <taxon>Sulfodiicoccus</taxon>
    </lineage>
</organism>
<dbReference type="KEGG" id="sacd:HS1genome_1449"/>
<name>A0A348B4F8_9CREN</name>
<sequence>MLEGLYPGHVLEEYPGERPDLRNITKSEEKTGVSLVIPTSLSYILCERNTCCTK</sequence>
<gene>
    <name evidence="1" type="ORF">HS1genome_1449</name>
</gene>
<protein>
    <submittedName>
        <fullName evidence="1">Uncharacterized protein</fullName>
    </submittedName>
</protein>
<dbReference type="Proteomes" id="UP000276741">
    <property type="component" value="Chromosome"/>
</dbReference>
<dbReference type="EMBL" id="AP018553">
    <property type="protein sequence ID" value="BBD73060.1"/>
    <property type="molecule type" value="Genomic_DNA"/>
</dbReference>
<evidence type="ECO:0000313" key="1">
    <source>
        <dbReference type="EMBL" id="BBD73060.1"/>
    </source>
</evidence>
<proteinExistence type="predicted"/>